<sequence>MGSAEVIKQAALDDSERVVERYQEGKTLDEGFDREVLSTVLALLDVETDALAGQVERLRVPQRARRITGLAQRWDEIEAEAASDGHQPGELANMDAGCPKCRTVNHVGRALVGIDRSGRHAPKTVVGQRSSWSVATFSYQWPPEGVAQRLSLYRSLHALCV</sequence>
<keyword evidence="2" id="KW-1185">Reference proteome</keyword>
<accession>A0A2Y8ZUK8</accession>
<reference evidence="2" key="1">
    <citation type="submission" date="2016-10" db="EMBL/GenBank/DDBJ databases">
        <authorList>
            <person name="Varghese N."/>
            <person name="Submissions S."/>
        </authorList>
    </citation>
    <scope>NUCLEOTIDE SEQUENCE [LARGE SCALE GENOMIC DNA]</scope>
    <source>
        <strain evidence="2">DSM 22951</strain>
    </source>
</reference>
<dbReference type="AlphaFoldDB" id="A0A2Y8ZUK8"/>
<gene>
    <name evidence="1" type="ORF">SAMN04489750_0831</name>
</gene>
<dbReference type="EMBL" id="UESZ01000001">
    <property type="protein sequence ID" value="SSA33547.1"/>
    <property type="molecule type" value="Genomic_DNA"/>
</dbReference>
<name>A0A2Y8ZUK8_9MICO</name>
<organism evidence="1 2">
    <name type="scientific">Branchiibius hedensis</name>
    <dbReference type="NCBI Taxonomy" id="672460"/>
    <lineage>
        <taxon>Bacteria</taxon>
        <taxon>Bacillati</taxon>
        <taxon>Actinomycetota</taxon>
        <taxon>Actinomycetes</taxon>
        <taxon>Micrococcales</taxon>
        <taxon>Dermacoccaceae</taxon>
        <taxon>Branchiibius</taxon>
    </lineage>
</organism>
<protein>
    <submittedName>
        <fullName evidence="1">Uncharacterized protein</fullName>
    </submittedName>
</protein>
<dbReference type="Proteomes" id="UP000250028">
    <property type="component" value="Unassembled WGS sequence"/>
</dbReference>
<evidence type="ECO:0000313" key="2">
    <source>
        <dbReference type="Proteomes" id="UP000250028"/>
    </source>
</evidence>
<evidence type="ECO:0000313" key="1">
    <source>
        <dbReference type="EMBL" id="SSA33547.1"/>
    </source>
</evidence>
<proteinExistence type="predicted"/>